<dbReference type="PANTHER" id="PTHR34671:SF22">
    <property type="entry name" value="OS01G0159600 PROTEIN"/>
    <property type="match status" value="1"/>
</dbReference>
<gene>
    <name evidence="2" type="ORF">POM88_041091</name>
</gene>
<proteinExistence type="predicted"/>
<feature type="compositionally biased region" description="Low complexity" evidence="1">
    <location>
        <begin position="111"/>
        <end position="132"/>
    </location>
</feature>
<reference evidence="2" key="1">
    <citation type="submission" date="2023-02" db="EMBL/GenBank/DDBJ databases">
        <title>Genome of toxic invasive species Heracleum sosnowskyi carries increased number of genes despite the absence of recent whole-genome duplications.</title>
        <authorList>
            <person name="Schelkunov M."/>
            <person name="Shtratnikova V."/>
            <person name="Makarenko M."/>
            <person name="Klepikova A."/>
            <person name="Omelchenko D."/>
            <person name="Novikova G."/>
            <person name="Obukhova E."/>
            <person name="Bogdanov V."/>
            <person name="Penin A."/>
            <person name="Logacheva M."/>
        </authorList>
    </citation>
    <scope>NUCLEOTIDE SEQUENCE</scope>
    <source>
        <strain evidence="2">Hsosn_3</strain>
        <tissue evidence="2">Leaf</tissue>
    </source>
</reference>
<dbReference type="GO" id="GO:0005829">
    <property type="term" value="C:cytosol"/>
    <property type="evidence" value="ECO:0007669"/>
    <property type="project" value="TreeGrafter"/>
</dbReference>
<reference evidence="2" key="2">
    <citation type="submission" date="2023-05" db="EMBL/GenBank/DDBJ databases">
        <authorList>
            <person name="Schelkunov M.I."/>
        </authorList>
    </citation>
    <scope>NUCLEOTIDE SEQUENCE</scope>
    <source>
        <strain evidence="2">Hsosn_3</strain>
        <tissue evidence="2">Leaf</tissue>
    </source>
</reference>
<sequence length="132" mass="14060">MATTIMAATRLATEEERKELDARSRSGETVVPGGKGGKSLAAQEQLAEGRMRGGQTRREQLGIEGYKRMGRNGGQTRKEQLGIEGYRELGRRGGLSTFATQPKSFKFGTTSASASSDPAYAAISSDSAAKQN</sequence>
<organism evidence="2 3">
    <name type="scientific">Heracleum sosnowskyi</name>
    <dbReference type="NCBI Taxonomy" id="360622"/>
    <lineage>
        <taxon>Eukaryota</taxon>
        <taxon>Viridiplantae</taxon>
        <taxon>Streptophyta</taxon>
        <taxon>Embryophyta</taxon>
        <taxon>Tracheophyta</taxon>
        <taxon>Spermatophyta</taxon>
        <taxon>Magnoliopsida</taxon>
        <taxon>eudicotyledons</taxon>
        <taxon>Gunneridae</taxon>
        <taxon>Pentapetalae</taxon>
        <taxon>asterids</taxon>
        <taxon>campanulids</taxon>
        <taxon>Apiales</taxon>
        <taxon>Apiaceae</taxon>
        <taxon>Apioideae</taxon>
        <taxon>apioid superclade</taxon>
        <taxon>Tordylieae</taxon>
        <taxon>Tordyliinae</taxon>
        <taxon>Heracleum</taxon>
    </lineage>
</organism>
<dbReference type="Pfam" id="PF00477">
    <property type="entry name" value="LEA_5"/>
    <property type="match status" value="1"/>
</dbReference>
<protein>
    <submittedName>
        <fullName evidence="2">Carrot ABA-induced in somatic embryos 3</fullName>
    </submittedName>
</protein>
<dbReference type="AlphaFoldDB" id="A0AAD8HG28"/>
<name>A0AAD8HG28_9APIA</name>
<keyword evidence="3" id="KW-1185">Reference proteome</keyword>
<feature type="region of interest" description="Disordered" evidence="1">
    <location>
        <begin position="106"/>
        <end position="132"/>
    </location>
</feature>
<dbReference type="PANTHER" id="PTHR34671">
    <property type="entry name" value="EM-LIKE PROTEIN GEA1"/>
    <property type="match status" value="1"/>
</dbReference>
<dbReference type="InterPro" id="IPR000389">
    <property type="entry name" value="Small_hydrophilic_seed_prot"/>
</dbReference>
<dbReference type="InterPro" id="IPR038956">
    <property type="entry name" value="LEA_5"/>
</dbReference>
<feature type="region of interest" description="Disordered" evidence="1">
    <location>
        <begin position="1"/>
        <end position="39"/>
    </location>
</feature>
<evidence type="ECO:0000256" key="1">
    <source>
        <dbReference type="SAM" id="MobiDB-lite"/>
    </source>
</evidence>
<dbReference type="Proteomes" id="UP001237642">
    <property type="component" value="Unassembled WGS sequence"/>
</dbReference>
<feature type="compositionally biased region" description="Basic and acidic residues" evidence="1">
    <location>
        <begin position="12"/>
        <end position="26"/>
    </location>
</feature>
<dbReference type="EMBL" id="JAUIZM010000009">
    <property type="protein sequence ID" value="KAK1365530.1"/>
    <property type="molecule type" value="Genomic_DNA"/>
</dbReference>
<evidence type="ECO:0000313" key="3">
    <source>
        <dbReference type="Proteomes" id="UP001237642"/>
    </source>
</evidence>
<comment type="caution">
    <text evidence="2">The sequence shown here is derived from an EMBL/GenBank/DDBJ whole genome shotgun (WGS) entry which is preliminary data.</text>
</comment>
<dbReference type="GO" id="GO:0009737">
    <property type="term" value="P:response to abscisic acid"/>
    <property type="evidence" value="ECO:0007669"/>
    <property type="project" value="TreeGrafter"/>
</dbReference>
<accession>A0AAD8HG28</accession>
<evidence type="ECO:0000313" key="2">
    <source>
        <dbReference type="EMBL" id="KAK1365530.1"/>
    </source>
</evidence>